<dbReference type="eggNOG" id="KOG1786">
    <property type="taxonomic scope" value="Eukaryota"/>
</dbReference>
<keyword evidence="1" id="KW-0853">WD repeat</keyword>
<dbReference type="InterPro" id="IPR057496">
    <property type="entry name" value="FAN-like_PH"/>
</dbReference>
<dbReference type="PROSITE" id="PS51783">
    <property type="entry name" value="PH_BEACH"/>
    <property type="match status" value="1"/>
</dbReference>
<dbReference type="PROSITE" id="PS50197">
    <property type="entry name" value="BEACH"/>
    <property type="match status" value="1"/>
</dbReference>
<dbReference type="Gene3D" id="2.130.10.10">
    <property type="entry name" value="YVTN repeat-like/Quinoprotein amine dehydrogenase"/>
    <property type="match status" value="1"/>
</dbReference>
<dbReference type="PANTHER" id="PTHR13743">
    <property type="entry name" value="BEIGE/BEACH-RELATED"/>
    <property type="match status" value="1"/>
</dbReference>
<dbReference type="PROSITE" id="PS50294">
    <property type="entry name" value="WD_REPEATS_REGION"/>
    <property type="match status" value="1"/>
</dbReference>
<organism evidence="4 5">
    <name type="scientific">Galdieria sulphuraria</name>
    <name type="common">Red alga</name>
    <dbReference type="NCBI Taxonomy" id="130081"/>
    <lineage>
        <taxon>Eukaryota</taxon>
        <taxon>Rhodophyta</taxon>
        <taxon>Bangiophyceae</taxon>
        <taxon>Galdieriales</taxon>
        <taxon>Galdieriaceae</taxon>
        <taxon>Galdieria</taxon>
    </lineage>
</organism>
<accession>M2X7D7</accession>
<dbReference type="CDD" id="cd06071">
    <property type="entry name" value="Beach"/>
    <property type="match status" value="1"/>
</dbReference>
<dbReference type="RefSeq" id="XP_005708940.1">
    <property type="nucleotide sequence ID" value="XM_005708883.1"/>
</dbReference>
<dbReference type="Gramene" id="EME32420">
    <property type="protein sequence ID" value="EME32420"/>
    <property type="gene ID" value="Gasu_05060"/>
</dbReference>
<evidence type="ECO:0000313" key="5">
    <source>
        <dbReference type="Proteomes" id="UP000030680"/>
    </source>
</evidence>
<dbReference type="SUPFAM" id="SSF81837">
    <property type="entry name" value="BEACH domain"/>
    <property type="match status" value="1"/>
</dbReference>
<dbReference type="GeneID" id="17091003"/>
<dbReference type="InterPro" id="IPR036372">
    <property type="entry name" value="BEACH_dom_sf"/>
</dbReference>
<evidence type="ECO:0000256" key="1">
    <source>
        <dbReference type="PROSITE-ProRule" id="PRU00221"/>
    </source>
</evidence>
<gene>
    <name evidence="4" type="ORF">Gasu_05060</name>
</gene>
<dbReference type="PANTHER" id="PTHR13743:SF123">
    <property type="entry name" value="PROTEIN FAN"/>
    <property type="match status" value="1"/>
</dbReference>
<protein>
    <submittedName>
        <fullName evidence="4">WD-40 repeat family protein / beige-related protein</fullName>
    </submittedName>
</protein>
<dbReference type="InterPro" id="IPR036322">
    <property type="entry name" value="WD40_repeat_dom_sf"/>
</dbReference>
<keyword evidence="5" id="KW-1185">Reference proteome</keyword>
<dbReference type="Pfam" id="PF25400">
    <property type="entry name" value="PH_FAN"/>
    <property type="match status" value="1"/>
</dbReference>
<dbReference type="Pfam" id="PF02138">
    <property type="entry name" value="Beach"/>
    <property type="match status" value="1"/>
</dbReference>
<evidence type="ECO:0000259" key="3">
    <source>
        <dbReference type="PROSITE" id="PS51783"/>
    </source>
</evidence>
<dbReference type="KEGG" id="gsl:Gasu_05060"/>
<dbReference type="Proteomes" id="UP000030680">
    <property type="component" value="Unassembled WGS sequence"/>
</dbReference>
<feature type="domain" description="BEACH-type PH" evidence="3">
    <location>
        <begin position="202"/>
        <end position="300"/>
    </location>
</feature>
<sequence>MIVGERRFSVYTLEEGEVLLWDTVAEYQQVSSQQKESFGTLRGTGRLKVATHALYFDFDDWSLPILKLLFKKDIHLLKGEGLNLKDVAEYAEIFELSSQNSDVSLIKECFPERSVVNTVFLRSNIATFLKEEGYDHPHIRETFRALHAIHSPYSTLEVVYTLCSELLMANKLEREERDLRLHEIVVSRRRITPFDITWLQFGLSESTIFDESCFLVYPLSEDHGRIRLTTCNVYFMPIHSGGFDSSPVERYSISSIHCVRRLEYRSFPCALEFWFSDSGPLWMVVFENQETRDNIYKQLMESTAAKEQKNSLIYLSASLSPESLLHLWQKRKISNYEYLLALNFQSGRTFLDISQYPVFPWILSDYKSESIDLEDSRSYRKLDNSIGALNIERLSTLMQRCNDMPSPKFLYGSHYSSPCSVVHFLVRSAPFLMLKLQNGRYDHPGRLFREISETWTNVNNQVNNFNELVPEFFSIVENELPENSLTRFSGRTWYPGIFLVNEYGIDFGTCQDGRKVDNVELPPWANGSPSEYIRMNRKALESDYVSEHLHLWIDLVFGYKSRSLENHNLFFTDVFETQRPDIAAEFGRTPKRIFSVPHPSRNFDVSKGILEESRYFIGEIFNLHEFSKVSAESNFIVDATVTADMIFTVWNDGAFLSHALNTEDVGKHFRRLSLSASSIEERLRNCKFTVVRETSTDCVILGTDTGSLLFYSVSLGILSSICIDAHQGELCSVLFEAESNTVISSSKDGTIRCWACEKESGPLSNCVLSGPGRLVYDLDAEDIVHDIAMERDPVDSQTMLAAVVDNAYVLLWKLDLICRHSDDPVLRPLIKISSVLSSTFRSMVVRDNLCFCEPWDNSGYTTGLVWMSSNGLMEYDVIDSIYWSHLKRMEWRNQASFWSRVDKCHILVLESNGQLSLVRFAYSQGKMEIVATKSVEDIDTGEVTKIGCYVSDIGKNSFAAYIVLRTGKIFGCILSV</sequence>
<dbReference type="InterPro" id="IPR000409">
    <property type="entry name" value="BEACH_dom"/>
</dbReference>
<proteinExistence type="predicted"/>
<dbReference type="SMART" id="SM01026">
    <property type="entry name" value="Beach"/>
    <property type="match status" value="1"/>
</dbReference>
<evidence type="ECO:0000259" key="2">
    <source>
        <dbReference type="PROSITE" id="PS50197"/>
    </source>
</evidence>
<evidence type="ECO:0000313" key="4">
    <source>
        <dbReference type="EMBL" id="EME32420.1"/>
    </source>
</evidence>
<dbReference type="OrthoDB" id="4134at2759"/>
<dbReference type="SUPFAM" id="SSF50729">
    <property type="entry name" value="PH domain-like"/>
    <property type="match status" value="1"/>
</dbReference>
<dbReference type="STRING" id="130081.M2X7D7"/>
<dbReference type="InterPro" id="IPR015943">
    <property type="entry name" value="WD40/YVTN_repeat-like_dom_sf"/>
</dbReference>
<dbReference type="PROSITE" id="PS50082">
    <property type="entry name" value="WD_REPEATS_2"/>
    <property type="match status" value="1"/>
</dbReference>
<reference evidence="5" key="1">
    <citation type="journal article" date="2013" name="Science">
        <title>Gene transfer from bacteria and archaea facilitated evolution of an extremophilic eukaryote.</title>
        <authorList>
            <person name="Schonknecht G."/>
            <person name="Chen W.H."/>
            <person name="Ternes C.M."/>
            <person name="Barbier G.G."/>
            <person name="Shrestha R.P."/>
            <person name="Stanke M."/>
            <person name="Brautigam A."/>
            <person name="Baker B.J."/>
            <person name="Banfield J.F."/>
            <person name="Garavito R.M."/>
            <person name="Carr K."/>
            <person name="Wilkerson C."/>
            <person name="Rensing S.A."/>
            <person name="Gagneul D."/>
            <person name="Dickenson N.E."/>
            <person name="Oesterhelt C."/>
            <person name="Lercher M.J."/>
            <person name="Weber A.P."/>
        </authorList>
    </citation>
    <scope>NUCLEOTIDE SEQUENCE [LARGE SCALE GENOMIC DNA]</scope>
    <source>
        <strain evidence="5">074W</strain>
    </source>
</reference>
<dbReference type="SUPFAM" id="SSF50978">
    <property type="entry name" value="WD40 repeat-like"/>
    <property type="match status" value="1"/>
</dbReference>
<dbReference type="InterPro" id="IPR001680">
    <property type="entry name" value="WD40_rpt"/>
</dbReference>
<dbReference type="EMBL" id="KB454486">
    <property type="protein sequence ID" value="EME32420.1"/>
    <property type="molecule type" value="Genomic_DNA"/>
</dbReference>
<dbReference type="AlphaFoldDB" id="M2X7D7"/>
<dbReference type="Gene3D" id="1.10.1540.10">
    <property type="entry name" value="BEACH domain"/>
    <property type="match status" value="1"/>
</dbReference>
<feature type="repeat" description="WD" evidence="1">
    <location>
        <begin position="723"/>
        <end position="754"/>
    </location>
</feature>
<dbReference type="InterPro" id="IPR050865">
    <property type="entry name" value="BEACH_Domain"/>
</dbReference>
<dbReference type="InterPro" id="IPR023362">
    <property type="entry name" value="PH-BEACH_dom"/>
</dbReference>
<feature type="domain" description="BEACH" evidence="2">
    <location>
        <begin position="313"/>
        <end position="618"/>
    </location>
</feature>
<name>M2X7D7_GALSU</name>